<reference evidence="1 2" key="1">
    <citation type="journal article" date="2021" name="Elife">
        <title>Chloroplast acquisition without the gene transfer in kleptoplastic sea slugs, Plakobranchus ocellatus.</title>
        <authorList>
            <person name="Maeda T."/>
            <person name="Takahashi S."/>
            <person name="Yoshida T."/>
            <person name="Shimamura S."/>
            <person name="Takaki Y."/>
            <person name="Nagai Y."/>
            <person name="Toyoda A."/>
            <person name="Suzuki Y."/>
            <person name="Arimoto A."/>
            <person name="Ishii H."/>
            <person name="Satoh N."/>
            <person name="Nishiyama T."/>
            <person name="Hasebe M."/>
            <person name="Maruyama T."/>
            <person name="Minagawa J."/>
            <person name="Obokata J."/>
            <person name="Shigenobu S."/>
        </authorList>
    </citation>
    <scope>NUCLEOTIDE SEQUENCE [LARGE SCALE GENOMIC DNA]</scope>
</reference>
<dbReference type="Proteomes" id="UP000735302">
    <property type="component" value="Unassembled WGS sequence"/>
</dbReference>
<organism evidence="1 2">
    <name type="scientific">Plakobranchus ocellatus</name>
    <dbReference type="NCBI Taxonomy" id="259542"/>
    <lineage>
        <taxon>Eukaryota</taxon>
        <taxon>Metazoa</taxon>
        <taxon>Spiralia</taxon>
        <taxon>Lophotrochozoa</taxon>
        <taxon>Mollusca</taxon>
        <taxon>Gastropoda</taxon>
        <taxon>Heterobranchia</taxon>
        <taxon>Euthyneura</taxon>
        <taxon>Panpulmonata</taxon>
        <taxon>Sacoglossa</taxon>
        <taxon>Placobranchoidea</taxon>
        <taxon>Plakobranchidae</taxon>
        <taxon>Plakobranchus</taxon>
    </lineage>
</organism>
<accession>A0AAV4AVH7</accession>
<dbReference type="AlphaFoldDB" id="A0AAV4AVH7"/>
<keyword evidence="2" id="KW-1185">Reference proteome</keyword>
<dbReference type="EMBL" id="BLXT01004211">
    <property type="protein sequence ID" value="GFO10833.1"/>
    <property type="molecule type" value="Genomic_DNA"/>
</dbReference>
<dbReference type="Gene3D" id="3.30.420.10">
    <property type="entry name" value="Ribonuclease H-like superfamily/Ribonuclease H"/>
    <property type="match status" value="1"/>
</dbReference>
<dbReference type="InterPro" id="IPR036397">
    <property type="entry name" value="RNaseH_sf"/>
</dbReference>
<comment type="caution">
    <text evidence="1">The sequence shown here is derived from an EMBL/GenBank/DDBJ whole genome shotgun (WGS) entry which is preliminary data.</text>
</comment>
<evidence type="ECO:0000313" key="1">
    <source>
        <dbReference type="EMBL" id="GFO10833.1"/>
    </source>
</evidence>
<gene>
    <name evidence="1" type="ORF">PoB_003733800</name>
</gene>
<dbReference type="GO" id="GO:0003676">
    <property type="term" value="F:nucleic acid binding"/>
    <property type="evidence" value="ECO:0007669"/>
    <property type="project" value="InterPro"/>
</dbReference>
<name>A0AAV4AVH7_9GAST</name>
<sequence length="124" mass="14366">MGNYFCDGYHRQCPVLQTGYKNKLRPTIRKSDKDSCNLESSSITTTHQCTLPDCSSSCWTNMTHEWSVLENPRYSLDLAPRDFSLFPQIKENLLGHRFESEEDILCATKDTIRYLDKDSCTFLL</sequence>
<proteinExistence type="predicted"/>
<protein>
    <submittedName>
        <fullName evidence="1">Histone-lysine N-methyltransferase SETMAR</fullName>
    </submittedName>
</protein>
<evidence type="ECO:0000313" key="2">
    <source>
        <dbReference type="Proteomes" id="UP000735302"/>
    </source>
</evidence>